<dbReference type="AlphaFoldDB" id="A0A4T0J9S1"/>
<dbReference type="GO" id="GO:0005634">
    <property type="term" value="C:nucleus"/>
    <property type="evidence" value="ECO:0007669"/>
    <property type="project" value="TreeGrafter"/>
</dbReference>
<dbReference type="InterPro" id="IPR036388">
    <property type="entry name" value="WH-like_DNA-bd_sf"/>
</dbReference>
<feature type="region of interest" description="Disordered" evidence="2">
    <location>
        <begin position="419"/>
        <end position="443"/>
    </location>
</feature>
<proteinExistence type="predicted"/>
<organism evidence="3 4">
    <name type="scientific">Wallemia ichthyophaga</name>
    <dbReference type="NCBI Taxonomy" id="245174"/>
    <lineage>
        <taxon>Eukaryota</taxon>
        <taxon>Fungi</taxon>
        <taxon>Dikarya</taxon>
        <taxon>Basidiomycota</taxon>
        <taxon>Wallemiomycotina</taxon>
        <taxon>Wallemiomycetes</taxon>
        <taxon>Wallemiales</taxon>
        <taxon>Wallemiaceae</taxon>
        <taxon>Wallemia</taxon>
    </lineage>
</organism>
<feature type="compositionally biased region" description="Polar residues" evidence="2">
    <location>
        <begin position="662"/>
        <end position="678"/>
    </location>
</feature>
<evidence type="ECO:0000313" key="3">
    <source>
        <dbReference type="EMBL" id="TIB36815.1"/>
    </source>
</evidence>
<dbReference type="GO" id="GO:0000724">
    <property type="term" value="P:double-strand break repair via homologous recombination"/>
    <property type="evidence" value="ECO:0007669"/>
    <property type="project" value="TreeGrafter"/>
</dbReference>
<evidence type="ECO:0000256" key="2">
    <source>
        <dbReference type="SAM" id="MobiDB-lite"/>
    </source>
</evidence>
<feature type="region of interest" description="Disordered" evidence="2">
    <location>
        <begin position="593"/>
        <end position="678"/>
    </location>
</feature>
<gene>
    <name evidence="3" type="ORF">E3P86_02375</name>
</gene>
<dbReference type="Proteomes" id="UP000310689">
    <property type="component" value="Unassembled WGS sequence"/>
</dbReference>
<comment type="caution">
    <text evidence="3">The sequence shown here is derived from an EMBL/GenBank/DDBJ whole genome shotgun (WGS) entry which is preliminary data.</text>
</comment>
<accession>A0A4T0J9S1</accession>
<dbReference type="PANTHER" id="PTHR20973:SF0">
    <property type="entry name" value="NON-STRUCTURAL MAINTENANCE OF CHROMOSOMES ELEMENT 1 HOMOLOG"/>
    <property type="match status" value="1"/>
</dbReference>
<dbReference type="GO" id="GO:0030915">
    <property type="term" value="C:Smc5-Smc6 complex"/>
    <property type="evidence" value="ECO:0007669"/>
    <property type="project" value="InterPro"/>
</dbReference>
<keyword evidence="1" id="KW-0175">Coiled coil</keyword>
<feature type="region of interest" description="Disordered" evidence="2">
    <location>
        <begin position="469"/>
        <end position="492"/>
    </location>
</feature>
<feature type="coiled-coil region" evidence="1">
    <location>
        <begin position="386"/>
        <end position="413"/>
    </location>
</feature>
<dbReference type="PANTHER" id="PTHR20973">
    <property type="entry name" value="NON-SMC ELEMENT 1-RELATED"/>
    <property type="match status" value="1"/>
</dbReference>
<evidence type="ECO:0000256" key="1">
    <source>
        <dbReference type="SAM" id="Coils"/>
    </source>
</evidence>
<reference evidence="3 4" key="1">
    <citation type="submission" date="2019-03" db="EMBL/GenBank/DDBJ databases">
        <title>Sequencing 23 genomes of Wallemia ichthyophaga.</title>
        <authorList>
            <person name="Gostincar C."/>
        </authorList>
    </citation>
    <scope>NUCLEOTIDE SEQUENCE [LARGE SCALE GENOMIC DNA]</scope>
    <source>
        <strain evidence="3 4">EXF-6200</strain>
    </source>
</reference>
<name>A0A4T0J9S1_WALIC</name>
<feature type="compositionally biased region" description="Basic and acidic residues" evidence="2">
    <location>
        <begin position="469"/>
        <end position="491"/>
    </location>
</feature>
<evidence type="ECO:0000313" key="4">
    <source>
        <dbReference type="Proteomes" id="UP000310689"/>
    </source>
</evidence>
<dbReference type="GO" id="GO:0004842">
    <property type="term" value="F:ubiquitin-protein transferase activity"/>
    <property type="evidence" value="ECO:0007669"/>
    <property type="project" value="TreeGrafter"/>
</dbReference>
<dbReference type="Gene3D" id="1.10.10.10">
    <property type="entry name" value="Winged helix-like DNA-binding domain superfamily/Winged helix DNA-binding domain"/>
    <property type="match status" value="1"/>
</dbReference>
<feature type="region of interest" description="Disordered" evidence="2">
    <location>
        <begin position="559"/>
        <end position="581"/>
    </location>
</feature>
<dbReference type="EMBL" id="SPOI01000118">
    <property type="protein sequence ID" value="TIB36815.1"/>
    <property type="molecule type" value="Genomic_DNA"/>
</dbReference>
<dbReference type="InterPro" id="IPR011513">
    <property type="entry name" value="Nse1"/>
</dbReference>
<protein>
    <submittedName>
        <fullName evidence="3">Uncharacterized protein</fullName>
    </submittedName>
</protein>
<sequence length="678" mass="77258">MDTELILFDLSMTSIEVDIVQVLYAYKVIKLDELSDLIGLSGVQLDTAIENVNKRLSIFSMELKVARGLVVLVNLSGDTLLGNSYTQLDLVFFRSLLEFILNNNYSINSNDALNTPSTLSKLHIEYLLDKFVESDWLVKSGNDLCIGIRSIVELSSLLDDLVDHDLYKSHFDGLLVTEGFYCKHCNTAITHSQSIQYNPSSCPNLQCKKPWKPRKIILNHLYRLFCTLHVYLHVLFHQCLLIPPMSSSPSPSPPPIHTKQTNQSEINTKWSNIPSLTKNQFRMFIVRLIRQTPPARANDRYQETLRNLFTQLSTSLESQLHQLKVPPPPNSLRSTQARKFKPGWLFTTDSTVDLQSVANSLESRLRPLEDGVDKLKHQLGVHNRELERREHRLQQYTRTVNSLTEELDSVEATRMHPQLKRAFDNDEKDDNYSHNNAHRKSRRHLLSSAEETIYQHAQRQHLQPIYDIRHPHSTNNKDNDNDEKNSHTYSKEDDDYLHAALAPLLPRLQVLENTAIANNDPLLVAAEMRDIMESFYTSRRKYNDPEAFDWFDEPPLEVYEPHQQSPLSDAQHVHSPVSDVSTDNDFIAEFNRVQPQDSDSDSNSNDSHSPDSDVIASSDYSSHKGSPPPKRSRSVIPLGPDLSPRGSVSGSNDSESESESSNHLQPQSHTHTNPLQSP</sequence>